<comment type="similarity">
    <text evidence="1">Belongs to the Luc7 family.</text>
</comment>
<organism evidence="2 3">
    <name type="scientific">Vavraia culicis (isolate floridensis)</name>
    <name type="common">Microsporidian parasite</name>
    <dbReference type="NCBI Taxonomy" id="948595"/>
    <lineage>
        <taxon>Eukaryota</taxon>
        <taxon>Fungi</taxon>
        <taxon>Fungi incertae sedis</taxon>
        <taxon>Microsporidia</taxon>
        <taxon>Pleistophoridae</taxon>
        <taxon>Vavraia</taxon>
    </lineage>
</organism>
<dbReference type="PANTHER" id="PTHR12375">
    <property type="entry name" value="RNA-BINDING PROTEIN LUC7-RELATED"/>
    <property type="match status" value="1"/>
</dbReference>
<dbReference type="GeneID" id="19879032"/>
<dbReference type="STRING" id="948595.L2GVM7"/>
<dbReference type="EMBL" id="GL877419">
    <property type="protein sequence ID" value="ELA47382.1"/>
    <property type="molecule type" value="Genomic_DNA"/>
</dbReference>
<evidence type="ECO:0000313" key="3">
    <source>
        <dbReference type="Proteomes" id="UP000011081"/>
    </source>
</evidence>
<dbReference type="OMA" id="FCPFKAL"/>
<protein>
    <submittedName>
        <fullName evidence="2">Uncharacterized protein</fullName>
    </submittedName>
</protein>
<dbReference type="InParanoid" id="L2GVM7"/>
<evidence type="ECO:0000313" key="2">
    <source>
        <dbReference type="EMBL" id="ELA47382.1"/>
    </source>
</evidence>
<keyword evidence="3" id="KW-1185">Reference proteome</keyword>
<dbReference type="Proteomes" id="UP000011081">
    <property type="component" value="Unassembled WGS sequence"/>
</dbReference>
<proteinExistence type="inferred from homology"/>
<dbReference type="RefSeq" id="XP_008074171.1">
    <property type="nucleotide sequence ID" value="XM_008075980.1"/>
</dbReference>
<dbReference type="HOGENOM" id="CLU_030397_0_0_1"/>
<dbReference type="AlphaFoldDB" id="L2GVM7"/>
<dbReference type="GO" id="GO:0005685">
    <property type="term" value="C:U1 snRNP"/>
    <property type="evidence" value="ECO:0007669"/>
    <property type="project" value="InterPro"/>
</dbReference>
<dbReference type="InterPro" id="IPR004882">
    <property type="entry name" value="Luc7-rel"/>
</dbReference>
<dbReference type="Pfam" id="PF03194">
    <property type="entry name" value="LUC7"/>
    <property type="match status" value="1"/>
</dbReference>
<evidence type="ECO:0000256" key="1">
    <source>
        <dbReference type="ARBA" id="ARBA00005655"/>
    </source>
</evidence>
<dbReference type="GO" id="GO:0003729">
    <property type="term" value="F:mRNA binding"/>
    <property type="evidence" value="ECO:0007669"/>
    <property type="project" value="InterPro"/>
</dbReference>
<name>L2GVM7_VAVCU</name>
<dbReference type="OrthoDB" id="153872at2759"/>
<sequence>MTDRARELLDKLLGPTRNLTEKEVEKLKDSDNCIFLLAGFCPFKALEHTKIDIGRCPYAQHKEIPVKYIGSVKLKMYETELLDLLEMVMSLFENRRKKIGISEGRVNLRLKGFEERIKLIINKAKEGKVDESLQLAEEIEAEAKYATDQSGIDGTTRAHFCETCTTSISNVIESKEYRMHIKGRLHQACVKMRSVLAQLLLKYKLGNANFLTNKKRQKLSKLERISYKKKIV</sequence>
<dbReference type="VEuPathDB" id="MicrosporidiaDB:VCUG_01151"/>
<gene>
    <name evidence="2" type="ORF">VCUG_01151</name>
</gene>
<accession>L2GVM7</accession>
<reference evidence="3" key="1">
    <citation type="submission" date="2011-03" db="EMBL/GenBank/DDBJ databases">
        <title>The genome sequence of Vavraia culicis strain floridensis.</title>
        <authorList>
            <consortium name="The Broad Institute Genome Sequencing Platform"/>
            <person name="Cuomo C."/>
            <person name="Becnel J."/>
            <person name="Sanscrainte N."/>
            <person name="Young S.K."/>
            <person name="Zeng Q."/>
            <person name="Gargeya S."/>
            <person name="Fitzgerald M."/>
            <person name="Haas B."/>
            <person name="Abouelleil A."/>
            <person name="Alvarado L."/>
            <person name="Arachchi H.M."/>
            <person name="Berlin A."/>
            <person name="Chapman S.B."/>
            <person name="Gearin G."/>
            <person name="Goldberg J."/>
            <person name="Griggs A."/>
            <person name="Gujja S."/>
            <person name="Hansen M."/>
            <person name="Heiman D."/>
            <person name="Howarth C."/>
            <person name="Larimer J."/>
            <person name="Lui A."/>
            <person name="MacDonald P.J.P."/>
            <person name="McCowen C."/>
            <person name="Montmayeur A."/>
            <person name="Murphy C."/>
            <person name="Neiman D."/>
            <person name="Pearson M."/>
            <person name="Priest M."/>
            <person name="Roberts A."/>
            <person name="Saif S."/>
            <person name="Shea T."/>
            <person name="Sisk P."/>
            <person name="Stolte C."/>
            <person name="Sykes S."/>
            <person name="Wortman J."/>
            <person name="Nusbaum C."/>
            <person name="Birren B."/>
        </authorList>
    </citation>
    <scope>NUCLEOTIDE SEQUENCE [LARGE SCALE GENOMIC DNA]</scope>
    <source>
        <strain evidence="3">floridensis</strain>
    </source>
</reference>
<dbReference type="FunCoup" id="L2GVM7">
    <property type="interactions" value="158"/>
</dbReference>
<dbReference type="GO" id="GO:0006376">
    <property type="term" value="P:mRNA splice site recognition"/>
    <property type="evidence" value="ECO:0007669"/>
    <property type="project" value="InterPro"/>
</dbReference>